<dbReference type="GO" id="GO:0032357">
    <property type="term" value="F:oxidized purine DNA binding"/>
    <property type="evidence" value="ECO:0007669"/>
    <property type="project" value="TreeGrafter"/>
</dbReference>
<gene>
    <name evidence="16" type="ORF">ATC1_11266</name>
</gene>
<evidence type="ECO:0000256" key="12">
    <source>
        <dbReference type="ARBA" id="ARBA00023014"/>
    </source>
</evidence>
<dbReference type="InterPro" id="IPR003651">
    <property type="entry name" value="Endonuclease3_FeS-loop_motif"/>
</dbReference>
<dbReference type="InterPro" id="IPR003265">
    <property type="entry name" value="HhH-GPD_domain"/>
</dbReference>
<dbReference type="GO" id="GO:0006284">
    <property type="term" value="P:base-excision repair"/>
    <property type="evidence" value="ECO:0007669"/>
    <property type="project" value="InterPro"/>
</dbReference>
<evidence type="ECO:0000256" key="10">
    <source>
        <dbReference type="ARBA" id="ARBA00022801"/>
    </source>
</evidence>
<dbReference type="PANTHER" id="PTHR42944:SF1">
    <property type="entry name" value="ADENINE DNA GLYCOSYLASE"/>
    <property type="match status" value="1"/>
</dbReference>
<dbReference type="CDD" id="cd03425">
    <property type="entry name" value="NUDIX_MutT_NudA_like"/>
    <property type="match status" value="1"/>
</dbReference>
<evidence type="ECO:0000256" key="8">
    <source>
        <dbReference type="ARBA" id="ARBA00022723"/>
    </source>
</evidence>
<dbReference type="EC" id="3.2.2.31" evidence="5"/>
<dbReference type="PROSITE" id="PS51462">
    <property type="entry name" value="NUDIX"/>
    <property type="match status" value="1"/>
</dbReference>
<comment type="similarity">
    <text evidence="4">Belongs to the Nth/MutY family.</text>
</comment>
<dbReference type="GO" id="GO:0006298">
    <property type="term" value="P:mismatch repair"/>
    <property type="evidence" value="ECO:0007669"/>
    <property type="project" value="TreeGrafter"/>
</dbReference>
<dbReference type="Pfam" id="PF00730">
    <property type="entry name" value="HhH-GPD"/>
    <property type="match status" value="1"/>
</dbReference>
<keyword evidence="7" id="KW-0004">4Fe-4S</keyword>
<dbReference type="PROSITE" id="PS01155">
    <property type="entry name" value="ENDONUCLEASE_III_2"/>
    <property type="match status" value="1"/>
</dbReference>
<evidence type="ECO:0000313" key="16">
    <source>
        <dbReference type="EMBL" id="GAP39338.1"/>
    </source>
</evidence>
<dbReference type="Gene3D" id="1.10.1670.10">
    <property type="entry name" value="Helix-hairpin-Helix base-excision DNA repair enzymes (C-terminal)"/>
    <property type="match status" value="1"/>
</dbReference>
<comment type="cofactor">
    <cofactor evidence="2">
        <name>[4Fe-4S] cluster</name>
        <dbReference type="ChEBI" id="CHEBI:49883"/>
    </cofactor>
</comment>
<evidence type="ECO:0000256" key="9">
    <source>
        <dbReference type="ARBA" id="ARBA00022763"/>
    </source>
</evidence>
<dbReference type="EMBL" id="DF968179">
    <property type="protein sequence ID" value="GAP39338.1"/>
    <property type="molecule type" value="Genomic_DNA"/>
</dbReference>
<keyword evidence="11" id="KW-0408">Iron</keyword>
<evidence type="ECO:0000256" key="5">
    <source>
        <dbReference type="ARBA" id="ARBA00012045"/>
    </source>
</evidence>
<dbReference type="InterPro" id="IPR023170">
    <property type="entry name" value="HhH_base_excis_C"/>
</dbReference>
<evidence type="ECO:0000313" key="17">
    <source>
        <dbReference type="Proteomes" id="UP000053370"/>
    </source>
</evidence>
<evidence type="ECO:0000256" key="2">
    <source>
        <dbReference type="ARBA" id="ARBA00001966"/>
    </source>
</evidence>
<feature type="domain" description="Nudix hydrolase" evidence="15">
    <location>
        <begin position="223"/>
        <end position="353"/>
    </location>
</feature>
<dbReference type="CDD" id="cd00056">
    <property type="entry name" value="ENDO3c"/>
    <property type="match status" value="1"/>
</dbReference>
<sequence>MQKDLLDWFDQNKRLLPWRVERTPYRTWISEIMLQQTRVETVIPYFLRWMEKFPDIAALAESDEQTVLKCWEGLGYYHRARSLHHTAITINQTMDGIFPSDPKVMQKLPGIGRYTAGAIASIGFGIPAAALDGNIRRIYSRTGDISLPQRTSECEKILWNMAEELLDPDRPGDYNEALMDLGNAVCTSTNPHCESCPITSFCLAYRNHTVAIRPVQTAVKSIPHYQVAAAVIRKAEDNQPDRYLLAQRPAKGLLGNLWEFPGGKIEADETVQECLQREIREELDTTVTIREPFGTYRHAYTHFRVTLQAFLCDINGQIPRPVEAQAIAWAAADELDRFPMGKIDRLISERIKNI</sequence>
<dbReference type="GO" id="GO:0034039">
    <property type="term" value="F:8-oxo-7,8-dihydroguanine DNA N-glycosylase activity"/>
    <property type="evidence" value="ECO:0007669"/>
    <property type="project" value="TreeGrafter"/>
</dbReference>
<dbReference type="InterPro" id="IPR011257">
    <property type="entry name" value="DNA_glycosylase"/>
</dbReference>
<dbReference type="GO" id="GO:0051539">
    <property type="term" value="F:4 iron, 4 sulfur cluster binding"/>
    <property type="evidence" value="ECO:0007669"/>
    <property type="project" value="UniProtKB-KW"/>
</dbReference>
<dbReference type="InterPro" id="IPR000445">
    <property type="entry name" value="HhH_motif"/>
</dbReference>
<dbReference type="Proteomes" id="UP000053370">
    <property type="component" value="Unassembled WGS sequence"/>
</dbReference>
<dbReference type="InterPro" id="IPR044298">
    <property type="entry name" value="MIG/MutY"/>
</dbReference>
<comment type="catalytic activity">
    <reaction evidence="1">
        <text>Hydrolyzes free adenine bases from 7,8-dihydro-8-oxoguanine:adenine mismatched double-stranded DNA, leaving an apurinic site.</text>
        <dbReference type="EC" id="3.2.2.31"/>
    </reaction>
</comment>
<evidence type="ECO:0000259" key="15">
    <source>
        <dbReference type="PROSITE" id="PS51462"/>
    </source>
</evidence>
<evidence type="ECO:0000256" key="6">
    <source>
        <dbReference type="ARBA" id="ARBA00022023"/>
    </source>
</evidence>
<protein>
    <recommendedName>
        <fullName evidence="6">Adenine DNA glycosylase</fullName>
        <ecNumber evidence="5">3.2.2.31</ecNumber>
    </recommendedName>
</protein>
<evidence type="ECO:0000256" key="1">
    <source>
        <dbReference type="ARBA" id="ARBA00000843"/>
    </source>
</evidence>
<keyword evidence="10" id="KW-0378">Hydrolase</keyword>
<dbReference type="SUPFAM" id="SSF48150">
    <property type="entry name" value="DNA-glycosylase"/>
    <property type="match status" value="1"/>
</dbReference>
<dbReference type="InterPro" id="IPR015797">
    <property type="entry name" value="NUDIX_hydrolase-like_dom_sf"/>
</dbReference>
<dbReference type="SMART" id="SM00478">
    <property type="entry name" value="ENDO3c"/>
    <property type="match status" value="1"/>
</dbReference>
<dbReference type="Gene3D" id="1.10.340.30">
    <property type="entry name" value="Hypothetical protein, domain 2"/>
    <property type="match status" value="1"/>
</dbReference>
<accession>A0A0K8P9J9</accession>
<organism evidence="16">
    <name type="scientific">Flexilinea flocculi</name>
    <dbReference type="NCBI Taxonomy" id="1678840"/>
    <lineage>
        <taxon>Bacteria</taxon>
        <taxon>Bacillati</taxon>
        <taxon>Chloroflexota</taxon>
        <taxon>Anaerolineae</taxon>
        <taxon>Anaerolineales</taxon>
        <taxon>Anaerolineaceae</taxon>
        <taxon>Flexilinea</taxon>
    </lineage>
</organism>
<reference evidence="16" key="1">
    <citation type="journal article" date="2015" name="Genome Announc.">
        <title>Draft Genome Sequence of Anaerolineae Strain TC1, a Novel Isolate from a Methanogenic Wastewater Treatment System.</title>
        <authorList>
            <person name="Matsuura N."/>
            <person name="Tourlousse D.M."/>
            <person name="Sun L."/>
            <person name="Toyonaga M."/>
            <person name="Kuroda K."/>
            <person name="Ohashi A."/>
            <person name="Cruz R."/>
            <person name="Yamaguchi T."/>
            <person name="Sekiguchi Y."/>
        </authorList>
    </citation>
    <scope>NUCLEOTIDE SEQUENCE [LARGE SCALE GENOMIC DNA]</scope>
    <source>
        <strain evidence="16">TC1</strain>
    </source>
</reference>
<evidence type="ECO:0000256" key="3">
    <source>
        <dbReference type="ARBA" id="ARBA00002933"/>
    </source>
</evidence>
<dbReference type="Pfam" id="PF14815">
    <property type="entry name" value="NUDIX_4"/>
    <property type="match status" value="1"/>
</dbReference>
<dbReference type="FunFam" id="1.10.340.30:FF:000002">
    <property type="entry name" value="Adenine DNA glycosylase"/>
    <property type="match status" value="1"/>
</dbReference>
<keyword evidence="17" id="KW-1185">Reference proteome</keyword>
<dbReference type="GO" id="GO:0035485">
    <property type="term" value="F:adenine/guanine mispair binding"/>
    <property type="evidence" value="ECO:0007669"/>
    <property type="project" value="TreeGrafter"/>
</dbReference>
<comment type="function">
    <text evidence="3">Adenine glycosylase active on G-A mispairs. MutY also corrects error-prone DNA synthesis past GO lesions which are due to the oxidatively damaged form of guanine: 7,8-dihydro-8-oxoguanine (8-oxo-dGTP).</text>
</comment>
<dbReference type="PATRIC" id="fig|1678840.3.peg.315"/>
<dbReference type="InterPro" id="IPR029119">
    <property type="entry name" value="MutY_C"/>
</dbReference>
<dbReference type="AlphaFoldDB" id="A0A0K8P9J9"/>
<dbReference type="STRING" id="1678840.ATC1_11266"/>
<dbReference type="SMART" id="SM00525">
    <property type="entry name" value="FES"/>
    <property type="match status" value="1"/>
</dbReference>
<dbReference type="InterPro" id="IPR005760">
    <property type="entry name" value="A/G_AdeGlyc_MutY"/>
</dbReference>
<dbReference type="OrthoDB" id="9802365at2"/>
<dbReference type="NCBIfam" id="TIGR01084">
    <property type="entry name" value="mutY"/>
    <property type="match status" value="1"/>
</dbReference>
<keyword evidence="14" id="KW-0326">Glycosidase</keyword>
<dbReference type="GO" id="GO:0046872">
    <property type="term" value="F:metal ion binding"/>
    <property type="evidence" value="ECO:0007669"/>
    <property type="project" value="UniProtKB-KW"/>
</dbReference>
<keyword evidence="13" id="KW-0234">DNA repair</keyword>
<keyword evidence="8" id="KW-0479">Metal-binding</keyword>
<dbReference type="SUPFAM" id="SSF55811">
    <property type="entry name" value="Nudix"/>
    <property type="match status" value="1"/>
</dbReference>
<dbReference type="PANTHER" id="PTHR42944">
    <property type="entry name" value="ADENINE DNA GLYCOSYLASE"/>
    <property type="match status" value="1"/>
</dbReference>
<evidence type="ECO:0000256" key="13">
    <source>
        <dbReference type="ARBA" id="ARBA00023204"/>
    </source>
</evidence>
<keyword evidence="9" id="KW-0227">DNA damage</keyword>
<evidence type="ECO:0000256" key="14">
    <source>
        <dbReference type="ARBA" id="ARBA00023295"/>
    </source>
</evidence>
<dbReference type="InterPro" id="IPR004036">
    <property type="entry name" value="Endonuclease-III-like_CS2"/>
</dbReference>
<dbReference type="Gene3D" id="3.90.79.10">
    <property type="entry name" value="Nucleoside Triphosphate Pyrophosphohydrolase"/>
    <property type="match status" value="1"/>
</dbReference>
<evidence type="ECO:0000256" key="4">
    <source>
        <dbReference type="ARBA" id="ARBA00008343"/>
    </source>
</evidence>
<evidence type="ECO:0000256" key="7">
    <source>
        <dbReference type="ARBA" id="ARBA00022485"/>
    </source>
</evidence>
<dbReference type="RefSeq" id="WP_062277471.1">
    <property type="nucleotide sequence ID" value="NZ_DF968179.1"/>
</dbReference>
<dbReference type="InterPro" id="IPR000086">
    <property type="entry name" value="NUDIX_hydrolase_dom"/>
</dbReference>
<proteinExistence type="inferred from homology"/>
<evidence type="ECO:0000256" key="11">
    <source>
        <dbReference type="ARBA" id="ARBA00023004"/>
    </source>
</evidence>
<keyword evidence="12" id="KW-0411">Iron-sulfur</keyword>
<dbReference type="Pfam" id="PF00633">
    <property type="entry name" value="HHH"/>
    <property type="match status" value="1"/>
</dbReference>
<dbReference type="GO" id="GO:0000701">
    <property type="term" value="F:purine-specific mismatch base pair DNA N-glycosylase activity"/>
    <property type="evidence" value="ECO:0007669"/>
    <property type="project" value="UniProtKB-EC"/>
</dbReference>
<name>A0A0K8P9J9_9CHLR</name>